<dbReference type="Proteomes" id="UP000606870">
    <property type="component" value="Unassembled WGS sequence"/>
</dbReference>
<feature type="domain" description="Putative zinc-ribbon" evidence="2">
    <location>
        <begin position="111"/>
        <end position="135"/>
    </location>
</feature>
<dbReference type="EMBL" id="JACOGK010000005">
    <property type="protein sequence ID" value="MBC3536177.1"/>
    <property type="molecule type" value="Genomic_DNA"/>
</dbReference>
<dbReference type="Pfam" id="PF13248">
    <property type="entry name" value="Zn_ribbon_3"/>
    <property type="match status" value="1"/>
</dbReference>
<sequence length="136" mass="15193">MIFILGILFAVLIGIWANHRGRNPIVWGIVSLLLSPLLAAIALALMKDLSEQRKIEENRINTSLLRDRVSVSEANLHSRMDHVEQRLDRLENNGPAAIGREQRPQLPKGHEKYCSACGTPVEGDALYCPHCGARLY</sequence>
<evidence type="ECO:0000259" key="2">
    <source>
        <dbReference type="Pfam" id="PF13248"/>
    </source>
</evidence>
<evidence type="ECO:0000313" key="3">
    <source>
        <dbReference type="EMBL" id="MBC3536177.1"/>
    </source>
</evidence>
<organism evidence="3 4">
    <name type="scientific">Megasphaera hominis</name>
    <dbReference type="NCBI Taxonomy" id="159836"/>
    <lineage>
        <taxon>Bacteria</taxon>
        <taxon>Bacillati</taxon>
        <taxon>Bacillota</taxon>
        <taxon>Negativicutes</taxon>
        <taxon>Veillonellales</taxon>
        <taxon>Veillonellaceae</taxon>
        <taxon>Megasphaera</taxon>
    </lineage>
</organism>
<keyword evidence="4" id="KW-1185">Reference proteome</keyword>
<accession>A0ABR6VFV2</accession>
<reference evidence="3 4" key="1">
    <citation type="submission" date="2020-08" db="EMBL/GenBank/DDBJ databases">
        <authorList>
            <person name="Liu C."/>
            <person name="Sun Q."/>
        </authorList>
    </citation>
    <scope>NUCLEOTIDE SEQUENCE [LARGE SCALE GENOMIC DNA]</scope>
    <source>
        <strain evidence="3 4">NSJ-59</strain>
    </source>
</reference>
<evidence type="ECO:0000313" key="4">
    <source>
        <dbReference type="Proteomes" id="UP000606870"/>
    </source>
</evidence>
<protein>
    <submittedName>
        <fullName evidence="3">Zinc ribbon domain-containing protein</fullName>
    </submittedName>
</protein>
<evidence type="ECO:0000256" key="1">
    <source>
        <dbReference type="SAM" id="Phobius"/>
    </source>
</evidence>
<name>A0ABR6VFV2_9FIRM</name>
<feature type="transmembrane region" description="Helical" evidence="1">
    <location>
        <begin position="27"/>
        <end position="46"/>
    </location>
</feature>
<dbReference type="RefSeq" id="WP_186502335.1">
    <property type="nucleotide sequence ID" value="NZ_JACOGK010000005.1"/>
</dbReference>
<keyword evidence="1" id="KW-0472">Membrane</keyword>
<keyword evidence="1" id="KW-0812">Transmembrane</keyword>
<keyword evidence="1" id="KW-1133">Transmembrane helix</keyword>
<proteinExistence type="predicted"/>
<dbReference type="InterPro" id="IPR059113">
    <property type="entry name" value="Znf_ribbon"/>
</dbReference>
<comment type="caution">
    <text evidence="3">The sequence shown here is derived from an EMBL/GenBank/DDBJ whole genome shotgun (WGS) entry which is preliminary data.</text>
</comment>
<gene>
    <name evidence="3" type="ORF">H8J70_02740</name>
</gene>